<evidence type="ECO:0000256" key="8">
    <source>
        <dbReference type="ARBA" id="ARBA00023180"/>
    </source>
</evidence>
<name>A0A8B7QJP4_HIPAR</name>
<evidence type="ECO:0000313" key="11">
    <source>
        <dbReference type="Proteomes" id="UP000694851"/>
    </source>
</evidence>
<keyword evidence="8" id="KW-0325">Glycoprotein</keyword>
<proteinExistence type="inferred from homology"/>
<dbReference type="RefSeq" id="XP_019487898.1">
    <property type="nucleotide sequence ID" value="XM_019632353.1"/>
</dbReference>
<dbReference type="OrthoDB" id="9835306at2759"/>
<dbReference type="GO" id="GO:0005576">
    <property type="term" value="C:extracellular region"/>
    <property type="evidence" value="ECO:0007669"/>
    <property type="project" value="UniProtKB-SubCell"/>
</dbReference>
<dbReference type="PANTHER" id="PTHR11437">
    <property type="entry name" value="RIBONUCLEASE"/>
    <property type="match status" value="1"/>
</dbReference>
<dbReference type="GO" id="GO:0003676">
    <property type="term" value="F:nucleic acid binding"/>
    <property type="evidence" value="ECO:0007669"/>
    <property type="project" value="InterPro"/>
</dbReference>
<comment type="function">
    <text evidence="1">Does not exhibit any ribonuclease activity.</text>
</comment>
<accession>A0A8B7QJP4</accession>
<comment type="similarity">
    <text evidence="3">Belongs to the pancreatic ribonuclease family.</text>
</comment>
<evidence type="ECO:0000256" key="9">
    <source>
        <dbReference type="SAM" id="SignalP"/>
    </source>
</evidence>
<dbReference type="GeneID" id="109376434"/>
<dbReference type="InterPro" id="IPR023412">
    <property type="entry name" value="RNaseA_domain"/>
</dbReference>
<protein>
    <recommendedName>
        <fullName evidence="4">Inactive ribonuclease-like protein 9</fullName>
    </recommendedName>
</protein>
<dbReference type="Pfam" id="PF00074">
    <property type="entry name" value="RnaseA"/>
    <property type="match status" value="1"/>
</dbReference>
<dbReference type="CDD" id="cd00163">
    <property type="entry name" value="RNase_A"/>
    <property type="match status" value="1"/>
</dbReference>
<keyword evidence="6 9" id="KW-0732">Signal</keyword>
<keyword evidence="5" id="KW-0964">Secreted</keyword>
<evidence type="ECO:0000256" key="1">
    <source>
        <dbReference type="ARBA" id="ARBA00002915"/>
    </source>
</evidence>
<evidence type="ECO:0000256" key="5">
    <source>
        <dbReference type="ARBA" id="ARBA00022525"/>
    </source>
</evidence>
<evidence type="ECO:0000256" key="4">
    <source>
        <dbReference type="ARBA" id="ARBA00014966"/>
    </source>
</evidence>
<comment type="subcellular location">
    <subcellularLocation>
        <location evidence="2">Secreted</location>
    </subcellularLocation>
</comment>
<feature type="domain" description="Ribonuclease A-domain" evidence="10">
    <location>
        <begin position="55"/>
        <end position="183"/>
    </location>
</feature>
<dbReference type="Proteomes" id="UP000694851">
    <property type="component" value="Unplaced"/>
</dbReference>
<dbReference type="CTD" id="390443"/>
<dbReference type="PRINTS" id="PR00794">
    <property type="entry name" value="RIBONUCLEASE"/>
</dbReference>
<evidence type="ECO:0000259" key="10">
    <source>
        <dbReference type="SMART" id="SM00092"/>
    </source>
</evidence>
<dbReference type="AlphaFoldDB" id="A0A8B7QJP4"/>
<dbReference type="InterPro" id="IPR036816">
    <property type="entry name" value="RNaseA-like_dom_sf"/>
</dbReference>
<evidence type="ECO:0000256" key="6">
    <source>
        <dbReference type="ARBA" id="ARBA00022729"/>
    </source>
</evidence>
<evidence type="ECO:0000256" key="3">
    <source>
        <dbReference type="ARBA" id="ARBA00005600"/>
    </source>
</evidence>
<sequence length="189" mass="22304">MGTLLTMQPLPLLLLLLQPFPFQFLMLREYLDSSTDWDEEFEDYLAELYSTGPTKPPTKETFQKHVIVDSDRSLSDSWYCYGEIRMKNIQNRLHCKKEHFFLQVKYEELQNLCNQRFVPCKNGVKKCHRSQKVIEGVYCNLTAGTRMPDCEYESFHKKGHVLITCRWQDDIQQIIPVHVNSILETHGKQ</sequence>
<evidence type="ECO:0000256" key="7">
    <source>
        <dbReference type="ARBA" id="ARBA00023157"/>
    </source>
</evidence>
<dbReference type="InterPro" id="IPR001427">
    <property type="entry name" value="RNaseA"/>
</dbReference>
<dbReference type="PANTHER" id="PTHR11437:SF14">
    <property type="entry name" value="INACTIVE RIBONUCLEASE-LIKE PROTEIN 9"/>
    <property type="match status" value="1"/>
</dbReference>
<dbReference type="GO" id="GO:0050830">
    <property type="term" value="P:defense response to Gram-positive bacterium"/>
    <property type="evidence" value="ECO:0007669"/>
    <property type="project" value="TreeGrafter"/>
</dbReference>
<feature type="chain" id="PRO_5034512109" description="Inactive ribonuclease-like protein 9" evidence="9">
    <location>
        <begin position="20"/>
        <end position="189"/>
    </location>
</feature>
<dbReference type="SMART" id="SM00092">
    <property type="entry name" value="RNAse_Pc"/>
    <property type="match status" value="1"/>
</dbReference>
<dbReference type="Gene3D" id="3.10.130.10">
    <property type="entry name" value="Ribonuclease A-like domain"/>
    <property type="match status" value="1"/>
</dbReference>
<keyword evidence="7" id="KW-1015">Disulfide bond</keyword>
<dbReference type="SUPFAM" id="SSF54076">
    <property type="entry name" value="RNase A-like"/>
    <property type="match status" value="1"/>
</dbReference>
<gene>
    <name evidence="12" type="primary">RNASE9</name>
</gene>
<organism evidence="11 12">
    <name type="scientific">Hipposideros armiger</name>
    <name type="common">Great Himalayan leaf-nosed bat</name>
    <dbReference type="NCBI Taxonomy" id="186990"/>
    <lineage>
        <taxon>Eukaryota</taxon>
        <taxon>Metazoa</taxon>
        <taxon>Chordata</taxon>
        <taxon>Craniata</taxon>
        <taxon>Vertebrata</taxon>
        <taxon>Euteleostomi</taxon>
        <taxon>Mammalia</taxon>
        <taxon>Eutheria</taxon>
        <taxon>Laurasiatheria</taxon>
        <taxon>Chiroptera</taxon>
        <taxon>Yinpterochiroptera</taxon>
        <taxon>Rhinolophoidea</taxon>
        <taxon>Hipposideridae</taxon>
        <taxon>Hipposideros</taxon>
    </lineage>
</organism>
<evidence type="ECO:0000256" key="2">
    <source>
        <dbReference type="ARBA" id="ARBA00004613"/>
    </source>
</evidence>
<dbReference type="KEGG" id="hai:109376434"/>
<keyword evidence="11" id="KW-1185">Reference proteome</keyword>
<reference evidence="12" key="1">
    <citation type="submission" date="2025-08" db="UniProtKB">
        <authorList>
            <consortium name="RefSeq"/>
        </authorList>
    </citation>
    <scope>IDENTIFICATION</scope>
    <source>
        <tissue evidence="12">Muscle</tissue>
    </source>
</reference>
<evidence type="ECO:0000313" key="12">
    <source>
        <dbReference type="RefSeq" id="XP_019487898.1"/>
    </source>
</evidence>
<feature type="signal peptide" evidence="9">
    <location>
        <begin position="1"/>
        <end position="19"/>
    </location>
</feature>